<dbReference type="EMBL" id="CM007901">
    <property type="protein sequence ID" value="OTG05372.1"/>
    <property type="molecule type" value="Genomic_DNA"/>
</dbReference>
<dbReference type="InParanoid" id="A0A251T3Y3"/>
<protein>
    <submittedName>
        <fullName evidence="2">Uncharacterized protein</fullName>
    </submittedName>
</protein>
<dbReference type="AlphaFoldDB" id="A0A251T3Y3"/>
<evidence type="ECO:0000313" key="2">
    <source>
        <dbReference type="EMBL" id="OTG05372.1"/>
    </source>
</evidence>
<sequence length="77" mass="8221">MYNVLPDRDGCGCVGSSTPPSLPNKDNGVVSIPTPVKHIETTIRTTYTDSDSEENVGDDPHERQSTGDGIGDESAMR</sequence>
<organism evidence="2 3">
    <name type="scientific">Helianthus annuus</name>
    <name type="common">Common sunflower</name>
    <dbReference type="NCBI Taxonomy" id="4232"/>
    <lineage>
        <taxon>Eukaryota</taxon>
        <taxon>Viridiplantae</taxon>
        <taxon>Streptophyta</taxon>
        <taxon>Embryophyta</taxon>
        <taxon>Tracheophyta</taxon>
        <taxon>Spermatophyta</taxon>
        <taxon>Magnoliopsida</taxon>
        <taxon>eudicotyledons</taxon>
        <taxon>Gunneridae</taxon>
        <taxon>Pentapetalae</taxon>
        <taxon>asterids</taxon>
        <taxon>campanulids</taxon>
        <taxon>Asterales</taxon>
        <taxon>Asteraceae</taxon>
        <taxon>Asteroideae</taxon>
        <taxon>Heliantheae alliance</taxon>
        <taxon>Heliantheae</taxon>
        <taxon>Helianthus</taxon>
    </lineage>
</organism>
<feature type="region of interest" description="Disordered" evidence="1">
    <location>
        <begin position="1"/>
        <end position="77"/>
    </location>
</feature>
<accession>A0A251T3Y3</accession>
<evidence type="ECO:0000313" key="3">
    <source>
        <dbReference type="Proteomes" id="UP000215914"/>
    </source>
</evidence>
<proteinExistence type="predicted"/>
<name>A0A251T3Y3_HELAN</name>
<dbReference type="Proteomes" id="UP000215914">
    <property type="component" value="Chromosome 12"/>
</dbReference>
<reference evidence="3" key="1">
    <citation type="journal article" date="2017" name="Nature">
        <title>The sunflower genome provides insights into oil metabolism, flowering and Asterid evolution.</title>
        <authorList>
            <person name="Badouin H."/>
            <person name="Gouzy J."/>
            <person name="Grassa C.J."/>
            <person name="Murat F."/>
            <person name="Staton S.E."/>
            <person name="Cottret L."/>
            <person name="Lelandais-Briere C."/>
            <person name="Owens G.L."/>
            <person name="Carrere S."/>
            <person name="Mayjonade B."/>
            <person name="Legrand L."/>
            <person name="Gill N."/>
            <person name="Kane N.C."/>
            <person name="Bowers J.E."/>
            <person name="Hubner S."/>
            <person name="Bellec A."/>
            <person name="Berard A."/>
            <person name="Berges H."/>
            <person name="Blanchet N."/>
            <person name="Boniface M.C."/>
            <person name="Brunel D."/>
            <person name="Catrice O."/>
            <person name="Chaidir N."/>
            <person name="Claudel C."/>
            <person name="Donnadieu C."/>
            <person name="Faraut T."/>
            <person name="Fievet G."/>
            <person name="Helmstetter N."/>
            <person name="King M."/>
            <person name="Knapp S.J."/>
            <person name="Lai Z."/>
            <person name="Le Paslier M.C."/>
            <person name="Lippi Y."/>
            <person name="Lorenzon L."/>
            <person name="Mandel J.R."/>
            <person name="Marage G."/>
            <person name="Marchand G."/>
            <person name="Marquand E."/>
            <person name="Bret-Mestries E."/>
            <person name="Morien E."/>
            <person name="Nambeesan S."/>
            <person name="Nguyen T."/>
            <person name="Pegot-Espagnet P."/>
            <person name="Pouilly N."/>
            <person name="Raftis F."/>
            <person name="Sallet E."/>
            <person name="Schiex T."/>
            <person name="Thomas J."/>
            <person name="Vandecasteele C."/>
            <person name="Vares D."/>
            <person name="Vear F."/>
            <person name="Vautrin S."/>
            <person name="Crespi M."/>
            <person name="Mangin B."/>
            <person name="Burke J.M."/>
            <person name="Salse J."/>
            <person name="Munos S."/>
            <person name="Vincourt P."/>
            <person name="Rieseberg L.H."/>
            <person name="Langlade N.B."/>
        </authorList>
    </citation>
    <scope>NUCLEOTIDE SEQUENCE [LARGE SCALE GENOMIC DNA]</scope>
    <source>
        <strain evidence="3">cv. SF193</strain>
    </source>
</reference>
<gene>
    <name evidence="2" type="ORF">HannXRQ_Chr12g0372821</name>
</gene>
<evidence type="ECO:0000256" key="1">
    <source>
        <dbReference type="SAM" id="MobiDB-lite"/>
    </source>
</evidence>
<feature type="compositionally biased region" description="Basic and acidic residues" evidence="1">
    <location>
        <begin position="1"/>
        <end position="10"/>
    </location>
</feature>
<keyword evidence="3" id="KW-1185">Reference proteome</keyword>